<gene>
    <name evidence="6" type="ORF">TCLT_LOCUS3926</name>
</gene>
<proteinExistence type="predicted"/>
<keyword evidence="7" id="KW-1185">Reference proteome</keyword>
<dbReference type="InterPro" id="IPR050143">
    <property type="entry name" value="TRIM/RBCC"/>
</dbReference>
<evidence type="ECO:0000259" key="5">
    <source>
        <dbReference type="PROSITE" id="PS50089"/>
    </source>
</evidence>
<dbReference type="GO" id="GO:0008270">
    <property type="term" value="F:zinc ion binding"/>
    <property type="evidence" value="ECO:0007669"/>
    <property type="project" value="UniProtKB-KW"/>
</dbReference>
<keyword evidence="3" id="KW-0862">Zinc</keyword>
<keyword evidence="1" id="KW-0479">Metal-binding</keyword>
<dbReference type="AlphaFoldDB" id="A0A0N5CUJ1"/>
<dbReference type="InterPro" id="IPR001841">
    <property type="entry name" value="Znf_RING"/>
</dbReference>
<evidence type="ECO:0000256" key="2">
    <source>
        <dbReference type="ARBA" id="ARBA00022771"/>
    </source>
</evidence>
<dbReference type="Gene3D" id="3.30.40.10">
    <property type="entry name" value="Zinc/RING finger domain, C3HC4 (zinc finger)"/>
    <property type="match status" value="1"/>
</dbReference>
<evidence type="ECO:0000313" key="7">
    <source>
        <dbReference type="Proteomes" id="UP000276776"/>
    </source>
</evidence>
<dbReference type="WBParaSite" id="TCLT_0000393701-mRNA-1">
    <property type="protein sequence ID" value="TCLT_0000393701-mRNA-1"/>
    <property type="gene ID" value="TCLT_0000393701"/>
</dbReference>
<dbReference type="EMBL" id="UYYF01004270">
    <property type="protein sequence ID" value="VDN00961.1"/>
    <property type="molecule type" value="Genomic_DNA"/>
</dbReference>
<sequence length="231" mass="26946">MVDDFLMEAMICPICRMVFQAPEQLQCGHSFCSTCIGRLCQAFVFSDRFPTCPLCRMRITEKPVSNYTLSSLISRLKEKESMSKKCVQCSKMLTSEEQFSCDDCDHADREENVRCTLCIIEKHAKIGHSISKYGDTKQLINSAQEELKVILKKTTQFLEDCRRVTRERFDVINELFKLLSAHCSEFKLLEQSLQEGNFQSKKTIGLKLEHARRLHEFYRKFRFLIFMSCIC</sequence>
<feature type="domain" description="RING-type" evidence="5">
    <location>
        <begin position="12"/>
        <end position="56"/>
    </location>
</feature>
<evidence type="ECO:0000313" key="6">
    <source>
        <dbReference type="EMBL" id="VDN00961.1"/>
    </source>
</evidence>
<evidence type="ECO:0000256" key="3">
    <source>
        <dbReference type="ARBA" id="ARBA00022833"/>
    </source>
</evidence>
<dbReference type="InterPro" id="IPR013083">
    <property type="entry name" value="Znf_RING/FYVE/PHD"/>
</dbReference>
<reference evidence="6 7" key="2">
    <citation type="submission" date="2018-11" db="EMBL/GenBank/DDBJ databases">
        <authorList>
            <consortium name="Pathogen Informatics"/>
        </authorList>
    </citation>
    <scope>NUCLEOTIDE SEQUENCE [LARGE SCALE GENOMIC DNA]</scope>
</reference>
<dbReference type="Pfam" id="PF13445">
    <property type="entry name" value="zf-RING_UBOX"/>
    <property type="match status" value="1"/>
</dbReference>
<dbReference type="InterPro" id="IPR027370">
    <property type="entry name" value="Znf-RING_euk"/>
</dbReference>
<evidence type="ECO:0000256" key="1">
    <source>
        <dbReference type="ARBA" id="ARBA00022723"/>
    </source>
</evidence>
<protein>
    <submittedName>
        <fullName evidence="8">RING-type domain-containing protein</fullName>
    </submittedName>
</protein>
<organism evidence="8">
    <name type="scientific">Thelazia callipaeda</name>
    <name type="common">Oriental eyeworm</name>
    <name type="synonym">Parasitic nematode</name>
    <dbReference type="NCBI Taxonomy" id="103827"/>
    <lineage>
        <taxon>Eukaryota</taxon>
        <taxon>Metazoa</taxon>
        <taxon>Ecdysozoa</taxon>
        <taxon>Nematoda</taxon>
        <taxon>Chromadorea</taxon>
        <taxon>Rhabditida</taxon>
        <taxon>Spirurina</taxon>
        <taxon>Spiruromorpha</taxon>
        <taxon>Thelazioidea</taxon>
        <taxon>Thelaziidae</taxon>
        <taxon>Thelazia</taxon>
    </lineage>
</organism>
<dbReference type="OMA" id="MEAMICP"/>
<evidence type="ECO:0000256" key="4">
    <source>
        <dbReference type="PROSITE-ProRule" id="PRU00175"/>
    </source>
</evidence>
<accession>A0A0N5CUJ1</accession>
<dbReference type="PROSITE" id="PS00518">
    <property type="entry name" value="ZF_RING_1"/>
    <property type="match status" value="1"/>
</dbReference>
<dbReference type="PROSITE" id="PS50089">
    <property type="entry name" value="ZF_RING_2"/>
    <property type="match status" value="1"/>
</dbReference>
<evidence type="ECO:0000313" key="8">
    <source>
        <dbReference type="WBParaSite" id="TCLT_0000393701-mRNA-1"/>
    </source>
</evidence>
<dbReference type="OrthoDB" id="5876225at2759"/>
<dbReference type="Proteomes" id="UP000276776">
    <property type="component" value="Unassembled WGS sequence"/>
</dbReference>
<name>A0A0N5CUJ1_THECL</name>
<dbReference type="InterPro" id="IPR017907">
    <property type="entry name" value="Znf_RING_CS"/>
</dbReference>
<keyword evidence="2 4" id="KW-0863">Zinc-finger</keyword>
<dbReference type="SMART" id="SM00184">
    <property type="entry name" value="RING"/>
    <property type="match status" value="1"/>
</dbReference>
<reference evidence="8" key="1">
    <citation type="submission" date="2016-04" db="UniProtKB">
        <authorList>
            <consortium name="WormBaseParasite"/>
        </authorList>
    </citation>
    <scope>IDENTIFICATION</scope>
</reference>
<dbReference type="PANTHER" id="PTHR24103">
    <property type="entry name" value="E3 UBIQUITIN-PROTEIN LIGASE TRIM"/>
    <property type="match status" value="1"/>
</dbReference>
<dbReference type="STRING" id="103827.A0A0N5CUJ1"/>
<dbReference type="SUPFAM" id="SSF57850">
    <property type="entry name" value="RING/U-box"/>
    <property type="match status" value="1"/>
</dbReference>